<evidence type="ECO:0000313" key="4">
    <source>
        <dbReference type="EMBL" id="GAA4227848.1"/>
    </source>
</evidence>
<accession>A0ABP8BVS7</accession>
<dbReference type="EMBL" id="BAABAS010000004">
    <property type="protein sequence ID" value="GAA4227848.1"/>
    <property type="molecule type" value="Genomic_DNA"/>
</dbReference>
<dbReference type="SUPFAM" id="SSF51161">
    <property type="entry name" value="Trimeric LpxA-like enzymes"/>
    <property type="match status" value="1"/>
</dbReference>
<gene>
    <name evidence="4" type="ORF">GCM10022254_16550</name>
</gene>
<evidence type="ECO:0000313" key="5">
    <source>
        <dbReference type="Proteomes" id="UP001501710"/>
    </source>
</evidence>
<keyword evidence="1" id="KW-0808">Transferase</keyword>
<protein>
    <recommendedName>
        <fullName evidence="3">Glucose-1-phosphate adenylyltransferase/Bifunctional protein GlmU-like C-terminal hexapeptide domain-containing protein</fullName>
    </recommendedName>
</protein>
<keyword evidence="5" id="KW-1185">Reference proteome</keyword>
<comment type="caution">
    <text evidence="4">The sequence shown here is derived from an EMBL/GenBank/DDBJ whole genome shotgun (WGS) entry which is preliminary data.</text>
</comment>
<evidence type="ECO:0000256" key="1">
    <source>
        <dbReference type="ARBA" id="ARBA00022679"/>
    </source>
</evidence>
<dbReference type="Gene3D" id="2.160.10.10">
    <property type="entry name" value="Hexapeptide repeat proteins"/>
    <property type="match status" value="1"/>
</dbReference>
<keyword evidence="2" id="KW-0012">Acyltransferase</keyword>
<organism evidence="4 5">
    <name type="scientific">Actinomadura meridiana</name>
    <dbReference type="NCBI Taxonomy" id="559626"/>
    <lineage>
        <taxon>Bacteria</taxon>
        <taxon>Bacillati</taxon>
        <taxon>Actinomycetota</taxon>
        <taxon>Actinomycetes</taxon>
        <taxon>Streptosporangiales</taxon>
        <taxon>Thermomonosporaceae</taxon>
        <taxon>Actinomadura</taxon>
    </lineage>
</organism>
<dbReference type="InterPro" id="IPR011004">
    <property type="entry name" value="Trimer_LpxA-like_sf"/>
</dbReference>
<dbReference type="InterPro" id="IPR050065">
    <property type="entry name" value="GlmU-like"/>
</dbReference>
<dbReference type="Proteomes" id="UP001501710">
    <property type="component" value="Unassembled WGS sequence"/>
</dbReference>
<proteinExistence type="predicted"/>
<evidence type="ECO:0000259" key="3">
    <source>
        <dbReference type="Pfam" id="PF24894"/>
    </source>
</evidence>
<dbReference type="RefSeq" id="WP_344892266.1">
    <property type="nucleotide sequence ID" value="NZ_BAABAS010000004.1"/>
</dbReference>
<evidence type="ECO:0000256" key="2">
    <source>
        <dbReference type="ARBA" id="ARBA00023315"/>
    </source>
</evidence>
<dbReference type="PANTHER" id="PTHR43584:SF8">
    <property type="entry name" value="N-ACETYLMURAMATE ALPHA-1-PHOSPHATE URIDYLYLTRANSFERASE"/>
    <property type="match status" value="1"/>
</dbReference>
<dbReference type="InterPro" id="IPR056818">
    <property type="entry name" value="GlmU/GlgC-like_hexapep"/>
</dbReference>
<sequence>MLEELFDPAEPLWTALGSVAPWELLLDAPAVVAALSARGRMTDGPEPVIHPSAVVTGSYLGPGVHVYEGCTVRDSVVLAGTTIGHASEVARSVILPDCMIPRFNYVGSSLLGRGVNLGGSTQLASMRYDRAPVRLCLPSGEVETDREKFGSLLGDGARVAYGCHVNPGSVIGRGALIGPHIDWRGYCPPEASVFLRQRTFMSRGRGADMFQRGE</sequence>
<dbReference type="PANTHER" id="PTHR43584">
    <property type="entry name" value="NUCLEOTIDYL TRANSFERASE"/>
    <property type="match status" value="1"/>
</dbReference>
<reference evidence="5" key="1">
    <citation type="journal article" date="2019" name="Int. J. Syst. Evol. Microbiol.">
        <title>The Global Catalogue of Microorganisms (GCM) 10K type strain sequencing project: providing services to taxonomists for standard genome sequencing and annotation.</title>
        <authorList>
            <consortium name="The Broad Institute Genomics Platform"/>
            <consortium name="The Broad Institute Genome Sequencing Center for Infectious Disease"/>
            <person name="Wu L."/>
            <person name="Ma J."/>
        </authorList>
    </citation>
    <scope>NUCLEOTIDE SEQUENCE [LARGE SCALE GENOMIC DNA]</scope>
    <source>
        <strain evidence="5">JCM 17440</strain>
    </source>
</reference>
<dbReference type="Pfam" id="PF24894">
    <property type="entry name" value="Hexapep_GlmU"/>
    <property type="match status" value="1"/>
</dbReference>
<feature type="domain" description="Glucose-1-phosphate adenylyltransferase/Bifunctional protein GlmU-like C-terminal hexapeptide" evidence="3">
    <location>
        <begin position="52"/>
        <end position="108"/>
    </location>
</feature>
<name>A0ABP8BVS7_9ACTN</name>